<dbReference type="PROSITE" id="PS50835">
    <property type="entry name" value="IG_LIKE"/>
    <property type="match status" value="1"/>
</dbReference>
<dbReference type="AlphaFoldDB" id="A0A3Q1BSX4"/>
<dbReference type="InterPro" id="IPR050413">
    <property type="entry name" value="TCR_beta_variable"/>
</dbReference>
<dbReference type="GeneTree" id="ENSGT00940000166007"/>
<keyword evidence="2" id="KW-0391">Immunity</keyword>
<dbReference type="PANTHER" id="PTHR23268">
    <property type="entry name" value="T-CELL RECEPTOR BETA CHAIN"/>
    <property type="match status" value="1"/>
</dbReference>
<feature type="domain" description="Ig-like" evidence="3">
    <location>
        <begin position="42"/>
        <end position="131"/>
    </location>
</feature>
<dbReference type="PANTHER" id="PTHR23268:SF102">
    <property type="entry name" value="IMMUNOGLOBULIN V-SET DOMAIN-CONTAINING PROTEIN"/>
    <property type="match status" value="1"/>
</dbReference>
<sequence length="148" mass="16380">MRIQTCCTQYQPTAVSCSFSESCASNTHSVVQTPPFIIKKIGDSVSSEIRCSHNVPNYDRILWYKQDEHRALHFLGYLNVMFPNPEDNVKGKISFNGDGRKHSNLSISTVSVNDSAVYFCAASQSPTHFVTLVLLEACNQSRAATGLC</sequence>
<dbReference type="GO" id="GO:0002376">
    <property type="term" value="P:immune system process"/>
    <property type="evidence" value="ECO:0007669"/>
    <property type="project" value="UniProtKB-KW"/>
</dbReference>
<reference evidence="4" key="2">
    <citation type="submission" date="2025-08" db="UniProtKB">
        <authorList>
            <consortium name="Ensembl"/>
        </authorList>
    </citation>
    <scope>IDENTIFICATION</scope>
</reference>
<dbReference type="Proteomes" id="UP001501940">
    <property type="component" value="Chromosome 20"/>
</dbReference>
<accession>A0A3Q1BSX4</accession>
<dbReference type="Ensembl" id="ENSAOCT00000024840.2">
    <property type="protein sequence ID" value="ENSAOCP00000016009.2"/>
    <property type="gene ID" value="ENSAOCG00000020850.2"/>
</dbReference>
<dbReference type="InterPro" id="IPR036179">
    <property type="entry name" value="Ig-like_dom_sf"/>
</dbReference>
<evidence type="ECO:0000313" key="4">
    <source>
        <dbReference type="Ensembl" id="ENSAOCP00000016009.2"/>
    </source>
</evidence>
<dbReference type="OMA" id="KQDEHRA"/>
<evidence type="ECO:0000259" key="3">
    <source>
        <dbReference type="PROSITE" id="PS50835"/>
    </source>
</evidence>
<evidence type="ECO:0000256" key="2">
    <source>
        <dbReference type="ARBA" id="ARBA00022859"/>
    </source>
</evidence>
<proteinExistence type="predicted"/>
<name>A0A3Q1BSX4_AMPOC</name>
<reference evidence="4" key="3">
    <citation type="submission" date="2025-09" db="UniProtKB">
        <authorList>
            <consortium name="Ensembl"/>
        </authorList>
    </citation>
    <scope>IDENTIFICATION</scope>
</reference>
<dbReference type="InterPro" id="IPR013106">
    <property type="entry name" value="Ig_V-set"/>
</dbReference>
<dbReference type="SMART" id="SM00406">
    <property type="entry name" value="IGv"/>
    <property type="match status" value="1"/>
</dbReference>
<dbReference type="GO" id="GO:0005886">
    <property type="term" value="C:plasma membrane"/>
    <property type="evidence" value="ECO:0007669"/>
    <property type="project" value="TreeGrafter"/>
</dbReference>
<reference evidence="4 5" key="1">
    <citation type="submission" date="2022-01" db="EMBL/GenBank/DDBJ databases">
        <title>A chromosome-scale genome assembly of the false clownfish, Amphiprion ocellaris.</title>
        <authorList>
            <person name="Ryu T."/>
        </authorList>
    </citation>
    <scope>NUCLEOTIDE SEQUENCE [LARGE SCALE GENOMIC DNA]</scope>
</reference>
<organism evidence="4 5">
    <name type="scientific">Amphiprion ocellaris</name>
    <name type="common">Clown anemonefish</name>
    <dbReference type="NCBI Taxonomy" id="80972"/>
    <lineage>
        <taxon>Eukaryota</taxon>
        <taxon>Metazoa</taxon>
        <taxon>Chordata</taxon>
        <taxon>Craniata</taxon>
        <taxon>Vertebrata</taxon>
        <taxon>Euteleostomi</taxon>
        <taxon>Actinopterygii</taxon>
        <taxon>Neopterygii</taxon>
        <taxon>Teleostei</taxon>
        <taxon>Neoteleostei</taxon>
        <taxon>Acanthomorphata</taxon>
        <taxon>Ovalentaria</taxon>
        <taxon>Pomacentridae</taxon>
        <taxon>Amphiprion</taxon>
    </lineage>
</organism>
<dbReference type="InterPro" id="IPR007110">
    <property type="entry name" value="Ig-like_dom"/>
</dbReference>
<keyword evidence="1" id="KW-0732">Signal</keyword>
<protein>
    <recommendedName>
        <fullName evidence="3">Ig-like domain-containing protein</fullName>
    </recommendedName>
</protein>
<keyword evidence="5" id="KW-1185">Reference proteome</keyword>
<dbReference type="InterPro" id="IPR003599">
    <property type="entry name" value="Ig_sub"/>
</dbReference>
<dbReference type="Pfam" id="PF07686">
    <property type="entry name" value="V-set"/>
    <property type="match status" value="1"/>
</dbReference>
<evidence type="ECO:0000313" key="5">
    <source>
        <dbReference type="Proteomes" id="UP001501940"/>
    </source>
</evidence>
<dbReference type="PROSITE" id="PS51257">
    <property type="entry name" value="PROKAR_LIPOPROTEIN"/>
    <property type="match status" value="1"/>
</dbReference>
<dbReference type="SUPFAM" id="SSF48726">
    <property type="entry name" value="Immunoglobulin"/>
    <property type="match status" value="1"/>
</dbReference>
<evidence type="ECO:0000256" key="1">
    <source>
        <dbReference type="ARBA" id="ARBA00022729"/>
    </source>
</evidence>
<dbReference type="SMART" id="SM00409">
    <property type="entry name" value="IG"/>
    <property type="match status" value="1"/>
</dbReference>
<dbReference type="GO" id="GO:0007166">
    <property type="term" value="P:cell surface receptor signaling pathway"/>
    <property type="evidence" value="ECO:0007669"/>
    <property type="project" value="TreeGrafter"/>
</dbReference>
<dbReference type="InterPro" id="IPR013783">
    <property type="entry name" value="Ig-like_fold"/>
</dbReference>
<dbReference type="Gene3D" id="2.60.40.10">
    <property type="entry name" value="Immunoglobulins"/>
    <property type="match status" value="1"/>
</dbReference>